<protein>
    <submittedName>
        <fullName evidence="1">Uncharacterized protein</fullName>
    </submittedName>
</protein>
<dbReference type="InterPro" id="IPR032675">
    <property type="entry name" value="LRR_dom_sf"/>
</dbReference>
<sequence length="99" mass="11603">MCQQFLSWFITFFDFSISRHTESILFLDFGSSRHSIPFYISNVVPSEHTFQHLDFNNITTVTKGWLYGLTSLHQLSLSYNSISIIEQDGWEFCQQLVDL</sequence>
<organism evidence="1">
    <name type="scientific">Timema monikensis</name>
    <dbReference type="NCBI Taxonomy" id="170555"/>
    <lineage>
        <taxon>Eukaryota</taxon>
        <taxon>Metazoa</taxon>
        <taxon>Ecdysozoa</taxon>
        <taxon>Arthropoda</taxon>
        <taxon>Hexapoda</taxon>
        <taxon>Insecta</taxon>
        <taxon>Pterygota</taxon>
        <taxon>Neoptera</taxon>
        <taxon>Polyneoptera</taxon>
        <taxon>Phasmatodea</taxon>
        <taxon>Timematodea</taxon>
        <taxon>Timematoidea</taxon>
        <taxon>Timematidae</taxon>
        <taxon>Timema</taxon>
    </lineage>
</organism>
<reference evidence="1" key="1">
    <citation type="submission" date="2020-11" db="EMBL/GenBank/DDBJ databases">
        <authorList>
            <person name="Tran Van P."/>
        </authorList>
    </citation>
    <scope>NUCLEOTIDE SEQUENCE</scope>
</reference>
<proteinExistence type="predicted"/>
<accession>A0A7R9HLR6</accession>
<dbReference type="Pfam" id="PF13855">
    <property type="entry name" value="LRR_8"/>
    <property type="match status" value="1"/>
</dbReference>
<dbReference type="InterPro" id="IPR001611">
    <property type="entry name" value="Leu-rich_rpt"/>
</dbReference>
<dbReference type="EMBL" id="OB793336">
    <property type="protein sequence ID" value="CAD7427004.1"/>
    <property type="molecule type" value="Genomic_DNA"/>
</dbReference>
<gene>
    <name evidence="1" type="ORF">TMSB3V08_LOCUS3869</name>
</gene>
<evidence type="ECO:0000313" key="1">
    <source>
        <dbReference type="EMBL" id="CAD7427004.1"/>
    </source>
</evidence>
<dbReference type="SUPFAM" id="SSF52058">
    <property type="entry name" value="L domain-like"/>
    <property type="match status" value="1"/>
</dbReference>
<dbReference type="Gene3D" id="3.80.10.10">
    <property type="entry name" value="Ribonuclease Inhibitor"/>
    <property type="match status" value="1"/>
</dbReference>
<name>A0A7R9HLR6_9NEOP</name>
<dbReference type="AlphaFoldDB" id="A0A7R9HLR6"/>